<dbReference type="EMBL" id="AQPF01000001">
    <property type="protein sequence ID" value="KAF0808551.1"/>
    <property type="molecule type" value="Genomic_DNA"/>
</dbReference>
<sequence>MLGDRCKTLRMTERGVGGDRLFTVRDTEGRFGSGKNTRRFRPNLVIDVPGADLVEQTWLGKRLRVGEKIELEVCAATERCGMVASTQSDLPEEPSILRRIARQTYLKFGVYARVVVPGTVHFHDSVVLGNGETRNLPQGVEATELTSQIKDNIL</sequence>
<dbReference type="Gene3D" id="2.40.33.20">
    <property type="entry name" value="PK beta-barrel domain-like"/>
    <property type="match status" value="1"/>
</dbReference>
<dbReference type="Proteomes" id="UP000771797">
    <property type="component" value="Unassembled WGS sequence"/>
</dbReference>
<feature type="domain" description="MOSC" evidence="1">
    <location>
        <begin position="1"/>
        <end position="129"/>
    </location>
</feature>
<protein>
    <recommendedName>
        <fullName evidence="1">MOSC domain-containing protein</fullName>
    </recommendedName>
</protein>
<dbReference type="Pfam" id="PF03473">
    <property type="entry name" value="MOSC"/>
    <property type="match status" value="1"/>
</dbReference>
<name>A0ABQ6YDV6_9GAMM</name>
<evidence type="ECO:0000313" key="2">
    <source>
        <dbReference type="EMBL" id="KAF0808551.1"/>
    </source>
</evidence>
<keyword evidence="3" id="KW-1185">Reference proteome</keyword>
<proteinExistence type="predicted"/>
<evidence type="ECO:0000259" key="1">
    <source>
        <dbReference type="PROSITE" id="PS51340"/>
    </source>
</evidence>
<reference evidence="2 3" key="1">
    <citation type="submission" date="2012-09" db="EMBL/GenBank/DDBJ databases">
        <title>Genome Sequence of alkane-degrading Bacterium Alcanivorax sp. 6-D-6.</title>
        <authorList>
            <person name="Lai Q."/>
            <person name="Shao Z."/>
        </authorList>
    </citation>
    <scope>NUCLEOTIDE SEQUENCE [LARGE SCALE GENOMIC DNA]</scope>
    <source>
        <strain evidence="2 3">6-D-6</strain>
    </source>
</reference>
<organism evidence="2 3">
    <name type="scientific">Alcanivorax xiamenensis</name>
    <dbReference type="NCBI Taxonomy" id="1177156"/>
    <lineage>
        <taxon>Bacteria</taxon>
        <taxon>Pseudomonadati</taxon>
        <taxon>Pseudomonadota</taxon>
        <taxon>Gammaproteobacteria</taxon>
        <taxon>Oceanospirillales</taxon>
        <taxon>Alcanivoracaceae</taxon>
        <taxon>Alcanivorax</taxon>
    </lineage>
</organism>
<accession>A0ABQ6YDV6</accession>
<dbReference type="InterPro" id="IPR011037">
    <property type="entry name" value="Pyrv_Knase-like_insert_dom_sf"/>
</dbReference>
<dbReference type="PROSITE" id="PS51340">
    <property type="entry name" value="MOSC"/>
    <property type="match status" value="1"/>
</dbReference>
<gene>
    <name evidence="2" type="ORF">A6D6_00260</name>
</gene>
<dbReference type="InterPro" id="IPR005302">
    <property type="entry name" value="MoCF_Sase_C"/>
</dbReference>
<evidence type="ECO:0000313" key="3">
    <source>
        <dbReference type="Proteomes" id="UP000771797"/>
    </source>
</evidence>
<comment type="caution">
    <text evidence="2">The sequence shown here is derived from an EMBL/GenBank/DDBJ whole genome shotgun (WGS) entry which is preliminary data.</text>
</comment>
<dbReference type="SUPFAM" id="SSF50800">
    <property type="entry name" value="PK beta-barrel domain-like"/>
    <property type="match status" value="1"/>
</dbReference>